<comment type="similarity">
    <text evidence="1">Belongs to the enoyl-CoA hydratase/isomerase family.</text>
</comment>
<protein>
    <submittedName>
        <fullName evidence="3">Enoyl-CoA hydratase</fullName>
    </submittedName>
</protein>
<dbReference type="PANTHER" id="PTHR11941">
    <property type="entry name" value="ENOYL-COA HYDRATASE-RELATED"/>
    <property type="match status" value="1"/>
</dbReference>
<sequence>MSLLYQVKNAIAIITLNRPEAMNAIDPETLLQLHDCWKKISQDPALRCVILTASGARAFCTGSDLKKTMPPKEGIAQLTFGAETTPHLLDGMDQVRIPIVCAINGFAIGGGLELALACDLRIASKNAKFGLPEVCIGSIPGGAGTQRLPRMIGLANAMHMLLTGSIVDACEAHRIGLISHLVEQNDLMSEAQAIAERIAANAPLSVRAIKKLVEDGMDMPLNHAVKHEAFVFGILRDSHDRIEGRKAFQEKRKPAFEGR</sequence>
<dbReference type="Proteomes" id="UP000018733">
    <property type="component" value="Unassembled WGS sequence"/>
</dbReference>
<dbReference type="FunFam" id="1.10.12.10:FF:000001">
    <property type="entry name" value="Probable enoyl-CoA hydratase, mitochondrial"/>
    <property type="match status" value="1"/>
</dbReference>
<dbReference type="Gene3D" id="1.10.12.10">
    <property type="entry name" value="Lyase 2-enoyl-coa Hydratase, Chain A, domain 2"/>
    <property type="match status" value="1"/>
</dbReference>
<dbReference type="eggNOG" id="COG1024">
    <property type="taxonomic scope" value="Bacteria"/>
</dbReference>
<dbReference type="OrthoDB" id="9774843at2"/>
<dbReference type="InterPro" id="IPR001753">
    <property type="entry name" value="Enoyl-CoA_hydra/iso"/>
</dbReference>
<dbReference type="STRING" id="1424334.W822_09015"/>
<dbReference type="SUPFAM" id="SSF52096">
    <property type="entry name" value="ClpP/crotonase"/>
    <property type="match status" value="1"/>
</dbReference>
<comment type="caution">
    <text evidence="3">The sequence shown here is derived from an EMBL/GenBank/DDBJ whole genome shotgun (WGS) entry which is preliminary data.</text>
</comment>
<proteinExistence type="inferred from homology"/>
<name>V8QUG1_9BURK</name>
<dbReference type="Gene3D" id="3.90.226.10">
    <property type="entry name" value="2-enoyl-CoA Hydratase, Chain A, domain 1"/>
    <property type="match status" value="1"/>
</dbReference>
<dbReference type="GO" id="GO:0016836">
    <property type="term" value="F:hydro-lyase activity"/>
    <property type="evidence" value="ECO:0007669"/>
    <property type="project" value="UniProtKB-ARBA"/>
</dbReference>
<dbReference type="Pfam" id="PF00378">
    <property type="entry name" value="ECH_1"/>
    <property type="match status" value="1"/>
</dbReference>
<dbReference type="EMBL" id="AYXT01000009">
    <property type="protein sequence ID" value="ETF02960.1"/>
    <property type="molecule type" value="Genomic_DNA"/>
</dbReference>
<dbReference type="AlphaFoldDB" id="V8QUG1"/>
<keyword evidence="2" id="KW-0456">Lyase</keyword>
<keyword evidence="4" id="KW-1185">Reference proteome</keyword>
<evidence type="ECO:0000313" key="4">
    <source>
        <dbReference type="Proteomes" id="UP000018733"/>
    </source>
</evidence>
<dbReference type="HOGENOM" id="CLU_009834_7_6_4"/>
<evidence type="ECO:0000256" key="1">
    <source>
        <dbReference type="ARBA" id="ARBA00005254"/>
    </source>
</evidence>
<dbReference type="InterPro" id="IPR029045">
    <property type="entry name" value="ClpP/crotonase-like_dom_sf"/>
</dbReference>
<accession>V8QUG1</accession>
<evidence type="ECO:0000313" key="3">
    <source>
        <dbReference type="EMBL" id="ETF02960.1"/>
    </source>
</evidence>
<dbReference type="GO" id="GO:0006635">
    <property type="term" value="P:fatty acid beta-oxidation"/>
    <property type="evidence" value="ECO:0007669"/>
    <property type="project" value="TreeGrafter"/>
</dbReference>
<dbReference type="PANTHER" id="PTHR11941:SF54">
    <property type="entry name" value="ENOYL-COA HYDRATASE, MITOCHONDRIAL"/>
    <property type="match status" value="1"/>
</dbReference>
<dbReference type="PATRIC" id="fig|1424334.3.peg.1810"/>
<dbReference type="CDD" id="cd06558">
    <property type="entry name" value="crotonase-like"/>
    <property type="match status" value="1"/>
</dbReference>
<dbReference type="InterPro" id="IPR014748">
    <property type="entry name" value="Enoyl-CoA_hydra_C"/>
</dbReference>
<organism evidence="3 4">
    <name type="scientific">Advenella kashmirensis W13003</name>
    <dbReference type="NCBI Taxonomy" id="1424334"/>
    <lineage>
        <taxon>Bacteria</taxon>
        <taxon>Pseudomonadati</taxon>
        <taxon>Pseudomonadota</taxon>
        <taxon>Betaproteobacteria</taxon>
        <taxon>Burkholderiales</taxon>
        <taxon>Alcaligenaceae</taxon>
    </lineage>
</organism>
<dbReference type="FunFam" id="3.90.226.10:FF:000009">
    <property type="entry name" value="Carnitinyl-CoA dehydratase"/>
    <property type="match status" value="1"/>
</dbReference>
<reference evidence="3 4" key="1">
    <citation type="journal article" date="2014" name="Genome Announc.">
        <title>Draft Genome Sequence of Advenella kashmirensis Strain W13003, a Polycyclic Aromatic Hydrocarbon-Degrading Bacterium.</title>
        <authorList>
            <person name="Wang X."/>
            <person name="Jin D."/>
            <person name="Zhou L."/>
            <person name="Wu L."/>
            <person name="An W."/>
            <person name="Zhao L."/>
        </authorList>
    </citation>
    <scope>NUCLEOTIDE SEQUENCE [LARGE SCALE GENOMIC DNA]</scope>
    <source>
        <strain evidence="3 4">W13003</strain>
    </source>
</reference>
<dbReference type="RefSeq" id="WP_024004779.1">
    <property type="nucleotide sequence ID" value="NZ_KI650979.1"/>
</dbReference>
<evidence type="ECO:0000256" key="2">
    <source>
        <dbReference type="ARBA" id="ARBA00023239"/>
    </source>
</evidence>
<gene>
    <name evidence="3" type="ORF">W822_09015</name>
</gene>